<protein>
    <submittedName>
        <fullName evidence="1">Uncharacterized protein</fullName>
    </submittedName>
</protein>
<name>A0A445M010_GLYSO</name>
<dbReference type="EMBL" id="QZWG01000001">
    <property type="protein sequence ID" value="RZC28917.1"/>
    <property type="molecule type" value="Genomic_DNA"/>
</dbReference>
<gene>
    <name evidence="1" type="ORF">D0Y65_000759</name>
</gene>
<reference evidence="1 2" key="1">
    <citation type="submission" date="2018-09" db="EMBL/GenBank/DDBJ databases">
        <title>A high-quality reference genome of wild soybean provides a powerful tool to mine soybean genomes.</title>
        <authorList>
            <person name="Xie M."/>
            <person name="Chung C.Y.L."/>
            <person name="Li M.-W."/>
            <person name="Wong F.-L."/>
            <person name="Chan T.-F."/>
            <person name="Lam H.-M."/>
        </authorList>
    </citation>
    <scope>NUCLEOTIDE SEQUENCE [LARGE SCALE GENOMIC DNA]</scope>
    <source>
        <strain evidence="2">cv. W05</strain>
        <tissue evidence="1">Hypocotyl of etiolated seedlings</tissue>
    </source>
</reference>
<evidence type="ECO:0000313" key="2">
    <source>
        <dbReference type="Proteomes" id="UP000289340"/>
    </source>
</evidence>
<comment type="caution">
    <text evidence="1">The sequence shown here is derived from an EMBL/GenBank/DDBJ whole genome shotgun (WGS) entry which is preliminary data.</text>
</comment>
<dbReference type="AlphaFoldDB" id="A0A445M010"/>
<keyword evidence="2" id="KW-1185">Reference proteome</keyword>
<proteinExistence type="predicted"/>
<organism evidence="1 2">
    <name type="scientific">Glycine soja</name>
    <name type="common">Wild soybean</name>
    <dbReference type="NCBI Taxonomy" id="3848"/>
    <lineage>
        <taxon>Eukaryota</taxon>
        <taxon>Viridiplantae</taxon>
        <taxon>Streptophyta</taxon>
        <taxon>Embryophyta</taxon>
        <taxon>Tracheophyta</taxon>
        <taxon>Spermatophyta</taxon>
        <taxon>Magnoliopsida</taxon>
        <taxon>eudicotyledons</taxon>
        <taxon>Gunneridae</taxon>
        <taxon>Pentapetalae</taxon>
        <taxon>rosids</taxon>
        <taxon>fabids</taxon>
        <taxon>Fabales</taxon>
        <taxon>Fabaceae</taxon>
        <taxon>Papilionoideae</taxon>
        <taxon>50 kb inversion clade</taxon>
        <taxon>NPAAA clade</taxon>
        <taxon>indigoferoid/millettioid clade</taxon>
        <taxon>Phaseoleae</taxon>
        <taxon>Glycine</taxon>
        <taxon>Glycine subgen. Soja</taxon>
    </lineage>
</organism>
<sequence length="205" mass="22461">MFAHSIKGCRPLGRACGVLIPSPCVNTTPEPFNLKVRRSRLFRFFRRFPQINVGGDSARIPFVEHASRESRVALPPKGRLRHLLMVIANETMNENCLLISLNGHGESEGDMFILGILDVFNEFRNSGVRTPNAGLSSSSDLSTLSTLQFSFSSMGTGIANLECVVLPPGSNNDAIPLEATVKTIPPLDRIVDDKVFQINVFLVPP</sequence>
<accession>A0A445M010</accession>
<evidence type="ECO:0000313" key="1">
    <source>
        <dbReference type="EMBL" id="RZC28917.1"/>
    </source>
</evidence>
<dbReference type="Proteomes" id="UP000289340">
    <property type="component" value="Chromosome 1"/>
</dbReference>